<keyword evidence="5 9" id="KW-0808">Transferase</keyword>
<evidence type="ECO:0000256" key="7">
    <source>
        <dbReference type="ARBA" id="ARBA00047481"/>
    </source>
</evidence>
<evidence type="ECO:0000256" key="5">
    <source>
        <dbReference type="ARBA" id="ARBA00022679"/>
    </source>
</evidence>
<evidence type="ECO:0000259" key="8">
    <source>
        <dbReference type="Pfam" id="PF00155"/>
    </source>
</evidence>
<dbReference type="InterPro" id="IPR015421">
    <property type="entry name" value="PyrdxlP-dep_Trfase_major"/>
</dbReference>
<proteinExistence type="predicted"/>
<keyword evidence="4" id="KW-0032">Aminotransferase</keyword>
<dbReference type="Pfam" id="PF00155">
    <property type="entry name" value="Aminotran_1_2"/>
    <property type="match status" value="1"/>
</dbReference>
<evidence type="ECO:0000256" key="2">
    <source>
        <dbReference type="ARBA" id="ARBA00005011"/>
    </source>
</evidence>
<dbReference type="EMBL" id="JAULSR010000007">
    <property type="protein sequence ID" value="KAK0614954.1"/>
    <property type="molecule type" value="Genomic_DNA"/>
</dbReference>
<keyword evidence="6" id="KW-0663">Pyridoxal phosphate</keyword>
<feature type="domain" description="Aminotransferase class I/classII large" evidence="8">
    <location>
        <begin position="75"/>
        <end position="416"/>
    </location>
</feature>
<dbReference type="InterPro" id="IPR015422">
    <property type="entry name" value="PyrdxlP-dep_Trfase_small"/>
</dbReference>
<dbReference type="Proteomes" id="UP001174934">
    <property type="component" value="Unassembled WGS sequence"/>
</dbReference>
<comment type="pathway">
    <text evidence="2">Amino-acid biosynthesis; L-histidine biosynthesis; L-histidine from 5-phospho-alpha-D-ribose 1-diphosphate: step 7/9.</text>
</comment>
<dbReference type="GO" id="GO:0004400">
    <property type="term" value="F:histidinol-phosphate transaminase activity"/>
    <property type="evidence" value="ECO:0007669"/>
    <property type="project" value="UniProtKB-EC"/>
</dbReference>
<dbReference type="PANTHER" id="PTHR42885">
    <property type="entry name" value="HISTIDINOL-PHOSPHATE AMINOTRANSFERASE-RELATED"/>
    <property type="match status" value="1"/>
</dbReference>
<organism evidence="9 10">
    <name type="scientific">Bombardia bombarda</name>
    <dbReference type="NCBI Taxonomy" id="252184"/>
    <lineage>
        <taxon>Eukaryota</taxon>
        <taxon>Fungi</taxon>
        <taxon>Dikarya</taxon>
        <taxon>Ascomycota</taxon>
        <taxon>Pezizomycotina</taxon>
        <taxon>Sordariomycetes</taxon>
        <taxon>Sordariomycetidae</taxon>
        <taxon>Sordariales</taxon>
        <taxon>Lasiosphaeriaceae</taxon>
        <taxon>Bombardia</taxon>
    </lineage>
</organism>
<accession>A0AA39WGH3</accession>
<dbReference type="GO" id="GO:0030170">
    <property type="term" value="F:pyridoxal phosphate binding"/>
    <property type="evidence" value="ECO:0007669"/>
    <property type="project" value="InterPro"/>
</dbReference>
<evidence type="ECO:0000313" key="9">
    <source>
        <dbReference type="EMBL" id="KAK0614954.1"/>
    </source>
</evidence>
<comment type="caution">
    <text evidence="9">The sequence shown here is derived from an EMBL/GenBank/DDBJ whole genome shotgun (WGS) entry which is preliminary data.</text>
</comment>
<dbReference type="PANTHER" id="PTHR42885:SF2">
    <property type="entry name" value="HISTIDINOL-PHOSPHATE AMINOTRANSFERASE"/>
    <property type="match status" value="1"/>
</dbReference>
<comment type="cofactor">
    <cofactor evidence="1">
        <name>pyridoxal 5'-phosphate</name>
        <dbReference type="ChEBI" id="CHEBI:597326"/>
    </cofactor>
</comment>
<keyword evidence="10" id="KW-1185">Reference proteome</keyword>
<comment type="catalytic activity">
    <reaction evidence="7">
        <text>L-histidinol phosphate + 2-oxoglutarate = 3-(imidazol-4-yl)-2-oxopropyl phosphate + L-glutamate</text>
        <dbReference type="Rhea" id="RHEA:23744"/>
        <dbReference type="ChEBI" id="CHEBI:16810"/>
        <dbReference type="ChEBI" id="CHEBI:29985"/>
        <dbReference type="ChEBI" id="CHEBI:57766"/>
        <dbReference type="ChEBI" id="CHEBI:57980"/>
        <dbReference type="EC" id="2.6.1.9"/>
    </reaction>
</comment>
<dbReference type="Gene3D" id="3.90.1150.10">
    <property type="entry name" value="Aspartate Aminotransferase, domain 1"/>
    <property type="match status" value="1"/>
</dbReference>
<sequence>MKTQRQPDLQAIFRPNVLLAGKYATPTETQRRPRTLLDANENSLGSCLVRGSIQSNGKHGTHLTSGLDLAAILFSESLSLHRYPSAAAWEEVKQQIVLSRGLSKGHVRNMTLGTGGADLIDLLIRATCTPSKDALLVTPPTFPLYAVRAALNDVEVLESKLRFVNNDFQLHVPEILDMLAEHSNVKLVFLASPGNPTGSLIPLDKIRQILDSQVLKGLLIVDEAYIDFAPNAASASALQLLERYPNLVILQTLSKSHGLAGLRLGVAYAHEMITSMLTKVQMPFSISSPTAALAAMALSPAYDRANKNALLTIMDNRDALVAALREPELTPLGVGPPIGGNAANFVILPFWSSSKFIGWGVEVAVRERDSVKAKWVAEVLKTEYDTAVRYIGDAKGCEGCLRITIGTREENEKLVHDMISILGRQ</sequence>
<evidence type="ECO:0000256" key="1">
    <source>
        <dbReference type="ARBA" id="ARBA00001933"/>
    </source>
</evidence>
<evidence type="ECO:0000313" key="10">
    <source>
        <dbReference type="Proteomes" id="UP001174934"/>
    </source>
</evidence>
<protein>
    <recommendedName>
        <fullName evidence="3">histidinol-phosphate transaminase</fullName>
        <ecNumber evidence="3">2.6.1.9</ecNumber>
    </recommendedName>
</protein>
<dbReference type="SUPFAM" id="SSF53383">
    <property type="entry name" value="PLP-dependent transferases"/>
    <property type="match status" value="1"/>
</dbReference>
<dbReference type="AlphaFoldDB" id="A0AA39WGH3"/>
<dbReference type="CDD" id="cd00609">
    <property type="entry name" value="AAT_like"/>
    <property type="match status" value="1"/>
</dbReference>
<name>A0AA39WGH3_9PEZI</name>
<reference evidence="9" key="1">
    <citation type="submission" date="2023-06" db="EMBL/GenBank/DDBJ databases">
        <title>Genome-scale phylogeny and comparative genomics of the fungal order Sordariales.</title>
        <authorList>
            <consortium name="Lawrence Berkeley National Laboratory"/>
            <person name="Hensen N."/>
            <person name="Bonometti L."/>
            <person name="Westerberg I."/>
            <person name="Brannstrom I.O."/>
            <person name="Guillou S."/>
            <person name="Cros-Aarteil S."/>
            <person name="Calhoun S."/>
            <person name="Haridas S."/>
            <person name="Kuo A."/>
            <person name="Mondo S."/>
            <person name="Pangilinan J."/>
            <person name="Riley R."/>
            <person name="LaButti K."/>
            <person name="Andreopoulos B."/>
            <person name="Lipzen A."/>
            <person name="Chen C."/>
            <person name="Yanf M."/>
            <person name="Daum C."/>
            <person name="Ng V."/>
            <person name="Clum A."/>
            <person name="Steindorff A."/>
            <person name="Ohm R."/>
            <person name="Martin F."/>
            <person name="Silar P."/>
            <person name="Natvig D."/>
            <person name="Lalanne C."/>
            <person name="Gautier V."/>
            <person name="Ament-velasquez S.L."/>
            <person name="Kruys A."/>
            <person name="Hutchinson M.I."/>
            <person name="Powell A.J."/>
            <person name="Barry K."/>
            <person name="Miller A.N."/>
            <person name="Grigoriev I.V."/>
            <person name="Debuchy R."/>
            <person name="Gladieux P."/>
            <person name="Thoren M.H."/>
            <person name="Johannesson H."/>
        </authorList>
    </citation>
    <scope>NUCLEOTIDE SEQUENCE</scope>
    <source>
        <strain evidence="9">SMH3391-2</strain>
    </source>
</reference>
<dbReference type="Gene3D" id="3.40.640.10">
    <property type="entry name" value="Type I PLP-dependent aspartate aminotransferase-like (Major domain)"/>
    <property type="match status" value="1"/>
</dbReference>
<evidence type="ECO:0000256" key="6">
    <source>
        <dbReference type="ARBA" id="ARBA00022898"/>
    </source>
</evidence>
<evidence type="ECO:0000256" key="3">
    <source>
        <dbReference type="ARBA" id="ARBA00012748"/>
    </source>
</evidence>
<gene>
    <name evidence="9" type="ORF">B0T17DRAFT_540684</name>
</gene>
<dbReference type="InterPro" id="IPR004839">
    <property type="entry name" value="Aminotransferase_I/II_large"/>
</dbReference>
<dbReference type="EC" id="2.6.1.9" evidence="3"/>
<evidence type="ECO:0000256" key="4">
    <source>
        <dbReference type="ARBA" id="ARBA00022576"/>
    </source>
</evidence>
<dbReference type="InterPro" id="IPR015424">
    <property type="entry name" value="PyrdxlP-dep_Trfase"/>
</dbReference>